<evidence type="ECO:0000313" key="2">
    <source>
        <dbReference type="Proteomes" id="UP001303647"/>
    </source>
</evidence>
<gene>
    <name evidence="1" type="ORF">C7999DRAFT_16918</name>
</gene>
<organism evidence="1 2">
    <name type="scientific">Corynascus novoguineensis</name>
    <dbReference type="NCBI Taxonomy" id="1126955"/>
    <lineage>
        <taxon>Eukaryota</taxon>
        <taxon>Fungi</taxon>
        <taxon>Dikarya</taxon>
        <taxon>Ascomycota</taxon>
        <taxon>Pezizomycotina</taxon>
        <taxon>Sordariomycetes</taxon>
        <taxon>Sordariomycetidae</taxon>
        <taxon>Sordariales</taxon>
        <taxon>Chaetomiaceae</taxon>
        <taxon>Corynascus</taxon>
    </lineage>
</organism>
<name>A0AAN7CMK6_9PEZI</name>
<reference evidence="1" key="1">
    <citation type="journal article" date="2023" name="Mol. Phylogenet. Evol.">
        <title>Genome-scale phylogeny and comparative genomics of the fungal order Sordariales.</title>
        <authorList>
            <person name="Hensen N."/>
            <person name="Bonometti L."/>
            <person name="Westerberg I."/>
            <person name="Brannstrom I.O."/>
            <person name="Guillou S."/>
            <person name="Cros-Aarteil S."/>
            <person name="Calhoun S."/>
            <person name="Haridas S."/>
            <person name="Kuo A."/>
            <person name="Mondo S."/>
            <person name="Pangilinan J."/>
            <person name="Riley R."/>
            <person name="LaButti K."/>
            <person name="Andreopoulos B."/>
            <person name="Lipzen A."/>
            <person name="Chen C."/>
            <person name="Yan M."/>
            <person name="Daum C."/>
            <person name="Ng V."/>
            <person name="Clum A."/>
            <person name="Steindorff A."/>
            <person name="Ohm R.A."/>
            <person name="Martin F."/>
            <person name="Silar P."/>
            <person name="Natvig D.O."/>
            <person name="Lalanne C."/>
            <person name="Gautier V."/>
            <person name="Ament-Velasquez S.L."/>
            <person name="Kruys A."/>
            <person name="Hutchinson M.I."/>
            <person name="Powell A.J."/>
            <person name="Barry K."/>
            <person name="Miller A.N."/>
            <person name="Grigoriev I.V."/>
            <person name="Debuchy R."/>
            <person name="Gladieux P."/>
            <person name="Hiltunen Thoren M."/>
            <person name="Johannesson H."/>
        </authorList>
    </citation>
    <scope>NUCLEOTIDE SEQUENCE</scope>
    <source>
        <strain evidence="1">CBS 359.72</strain>
    </source>
</reference>
<accession>A0AAN7CMK6</accession>
<dbReference type="EMBL" id="MU857721">
    <property type="protein sequence ID" value="KAK4244859.1"/>
    <property type="molecule type" value="Genomic_DNA"/>
</dbReference>
<comment type="caution">
    <text evidence="1">The sequence shown here is derived from an EMBL/GenBank/DDBJ whole genome shotgun (WGS) entry which is preliminary data.</text>
</comment>
<dbReference type="Proteomes" id="UP001303647">
    <property type="component" value="Unassembled WGS sequence"/>
</dbReference>
<protein>
    <submittedName>
        <fullName evidence="1">Uncharacterized protein</fullName>
    </submittedName>
</protein>
<dbReference type="AlphaFoldDB" id="A0AAN7CMK6"/>
<evidence type="ECO:0000313" key="1">
    <source>
        <dbReference type="EMBL" id="KAK4244859.1"/>
    </source>
</evidence>
<keyword evidence="2" id="KW-1185">Reference proteome</keyword>
<sequence length="282" mass="30773">MIGSTAAASVGSRVLREIEETTLDEVLASVRASLQTTYDNASDNTWNSIAGDSRSVTGRLPDFPNFPIRPLHDLVNRHFRATQSATLALTGRHRELLYVLVAALISAPHEKAVAIVDFEGRFNPLRLLATQPIQDTAATDLASADSNSVPTVRRADLDHVHILRPARGSFTHIAECVRSIEEYMLYGSHRSGAREWWGTVVIGGGWNPAGTASATASAQVAVTADWKGWLRVDRPEVPTFWDMSAEEALADRETRQAAVEDAGWLATSPWGGFSIGRREMGR</sequence>
<reference evidence="1" key="2">
    <citation type="submission" date="2023-05" db="EMBL/GenBank/DDBJ databases">
        <authorList>
            <consortium name="Lawrence Berkeley National Laboratory"/>
            <person name="Steindorff A."/>
            <person name="Hensen N."/>
            <person name="Bonometti L."/>
            <person name="Westerberg I."/>
            <person name="Brannstrom I.O."/>
            <person name="Guillou S."/>
            <person name="Cros-Aarteil S."/>
            <person name="Calhoun S."/>
            <person name="Haridas S."/>
            <person name="Kuo A."/>
            <person name="Mondo S."/>
            <person name="Pangilinan J."/>
            <person name="Riley R."/>
            <person name="Labutti K."/>
            <person name="Andreopoulos B."/>
            <person name="Lipzen A."/>
            <person name="Chen C."/>
            <person name="Yanf M."/>
            <person name="Daum C."/>
            <person name="Ng V."/>
            <person name="Clum A."/>
            <person name="Ohm R."/>
            <person name="Martin F."/>
            <person name="Silar P."/>
            <person name="Natvig D."/>
            <person name="Lalanne C."/>
            <person name="Gautier V."/>
            <person name="Ament-Velasquez S.L."/>
            <person name="Kruys A."/>
            <person name="Hutchinson M.I."/>
            <person name="Powell A.J."/>
            <person name="Barry K."/>
            <person name="Miller A.N."/>
            <person name="Grigoriev I.V."/>
            <person name="Debuchy R."/>
            <person name="Gladieux P."/>
            <person name="Thoren M.H."/>
            <person name="Johannesson H."/>
        </authorList>
    </citation>
    <scope>NUCLEOTIDE SEQUENCE</scope>
    <source>
        <strain evidence="1">CBS 359.72</strain>
    </source>
</reference>
<proteinExistence type="predicted"/>